<keyword evidence="3" id="KW-0804">Transcription</keyword>
<feature type="domain" description="HTH lacI-type" evidence="4">
    <location>
        <begin position="1"/>
        <end position="57"/>
    </location>
</feature>
<organism evidence="5 6">
    <name type="scientific">Nonomuraea angiospora</name>
    <dbReference type="NCBI Taxonomy" id="46172"/>
    <lineage>
        <taxon>Bacteria</taxon>
        <taxon>Bacillati</taxon>
        <taxon>Actinomycetota</taxon>
        <taxon>Actinomycetes</taxon>
        <taxon>Streptosporangiales</taxon>
        <taxon>Streptosporangiaceae</taxon>
        <taxon>Nonomuraea</taxon>
    </lineage>
</organism>
<dbReference type="GO" id="GO:0003677">
    <property type="term" value="F:DNA binding"/>
    <property type="evidence" value="ECO:0007669"/>
    <property type="project" value="UniProtKB-KW"/>
</dbReference>
<evidence type="ECO:0000313" key="6">
    <source>
        <dbReference type="Proteomes" id="UP000633509"/>
    </source>
</evidence>
<dbReference type="InterPro" id="IPR010982">
    <property type="entry name" value="Lambda_DNA-bd_dom_sf"/>
</dbReference>
<dbReference type="InterPro" id="IPR046335">
    <property type="entry name" value="LacI/GalR-like_sensor"/>
</dbReference>
<dbReference type="SUPFAM" id="SSF47413">
    <property type="entry name" value="lambda repressor-like DNA-binding domains"/>
    <property type="match status" value="1"/>
</dbReference>
<dbReference type="RefSeq" id="WP_318787551.1">
    <property type="nucleotide sequence ID" value="NZ_JADBEK010000001.1"/>
</dbReference>
<name>A0ABR9MKD5_9ACTN</name>
<dbReference type="Proteomes" id="UP000633509">
    <property type="component" value="Unassembled WGS sequence"/>
</dbReference>
<evidence type="ECO:0000256" key="3">
    <source>
        <dbReference type="ARBA" id="ARBA00023163"/>
    </source>
</evidence>
<dbReference type="Gene3D" id="1.10.260.40">
    <property type="entry name" value="lambda repressor-like DNA-binding domains"/>
    <property type="match status" value="1"/>
</dbReference>
<evidence type="ECO:0000313" key="5">
    <source>
        <dbReference type="EMBL" id="MBE1593363.1"/>
    </source>
</evidence>
<reference evidence="5 6" key="1">
    <citation type="submission" date="2020-10" db="EMBL/GenBank/DDBJ databases">
        <title>Sequencing the genomes of 1000 actinobacteria strains.</title>
        <authorList>
            <person name="Klenk H.-P."/>
        </authorList>
    </citation>
    <scope>NUCLEOTIDE SEQUENCE [LARGE SCALE GENOMIC DNA]</scope>
    <source>
        <strain evidence="5 6">DSM 43173</strain>
    </source>
</reference>
<dbReference type="CDD" id="cd01392">
    <property type="entry name" value="HTH_LacI"/>
    <property type="match status" value="1"/>
</dbReference>
<proteinExistence type="predicted"/>
<evidence type="ECO:0000256" key="1">
    <source>
        <dbReference type="ARBA" id="ARBA00023015"/>
    </source>
</evidence>
<keyword evidence="6" id="KW-1185">Reference proteome</keyword>
<evidence type="ECO:0000256" key="2">
    <source>
        <dbReference type="ARBA" id="ARBA00023125"/>
    </source>
</evidence>
<keyword evidence="1" id="KW-0805">Transcription regulation</keyword>
<dbReference type="SMART" id="SM00354">
    <property type="entry name" value="HTH_LACI"/>
    <property type="match status" value="1"/>
</dbReference>
<dbReference type="PANTHER" id="PTHR30146:SF153">
    <property type="entry name" value="LACTOSE OPERON REPRESSOR"/>
    <property type="match status" value="1"/>
</dbReference>
<sequence length="324" mass="33838">MTSVDVAREAGLSRATVSYVLNDTPGQSIPEPTRQRVLAVARKLGYTPSAPARALRSGRSDLVLMLLPDWPQGSTMIDMVEAATDALADLGLTLLTHHSATSHFAPMARMCAAISPAAVAGVVPFTEEEDAELRRAGVEIIFPGADAGTPEALSWMGSPGRIQAHYLIEQGHTRLGYALPEHPRLYGIARARLAQVAAACAEHGLQPPTARRLPLEPSAATATVTAWRTEPGSPTAICAYNDDVAIALLAGARSLGLAVPDDVAVIGVDDGPMAKLAYPALTTVGIDAPAHGRTLAAHLAAQIKGLPVPGVEETAERLIVRESA</sequence>
<dbReference type="PANTHER" id="PTHR30146">
    <property type="entry name" value="LACI-RELATED TRANSCRIPTIONAL REPRESSOR"/>
    <property type="match status" value="1"/>
</dbReference>
<dbReference type="EMBL" id="JADBEK010000001">
    <property type="protein sequence ID" value="MBE1593363.1"/>
    <property type="molecule type" value="Genomic_DNA"/>
</dbReference>
<dbReference type="SUPFAM" id="SSF53822">
    <property type="entry name" value="Periplasmic binding protein-like I"/>
    <property type="match status" value="1"/>
</dbReference>
<protein>
    <submittedName>
        <fullName evidence="5">DNA-binding LacI/PurR family transcriptional regulator</fullName>
    </submittedName>
</protein>
<dbReference type="Pfam" id="PF00356">
    <property type="entry name" value="LacI"/>
    <property type="match status" value="1"/>
</dbReference>
<dbReference type="Pfam" id="PF13377">
    <property type="entry name" value="Peripla_BP_3"/>
    <property type="match status" value="1"/>
</dbReference>
<gene>
    <name evidence="5" type="ORF">H4W80_011621</name>
</gene>
<dbReference type="Gene3D" id="3.40.50.2300">
    <property type="match status" value="2"/>
</dbReference>
<comment type="caution">
    <text evidence="5">The sequence shown here is derived from an EMBL/GenBank/DDBJ whole genome shotgun (WGS) entry which is preliminary data.</text>
</comment>
<dbReference type="PROSITE" id="PS50932">
    <property type="entry name" value="HTH_LACI_2"/>
    <property type="match status" value="1"/>
</dbReference>
<evidence type="ECO:0000259" key="4">
    <source>
        <dbReference type="PROSITE" id="PS50932"/>
    </source>
</evidence>
<dbReference type="InterPro" id="IPR028082">
    <property type="entry name" value="Peripla_BP_I"/>
</dbReference>
<keyword evidence="2 5" id="KW-0238">DNA-binding</keyword>
<dbReference type="InterPro" id="IPR000843">
    <property type="entry name" value="HTH_LacI"/>
</dbReference>
<accession>A0ABR9MKD5</accession>